<sequence>MNQKNTINVVSEPYLKRPPTHVVDVSPNLDMQKQELMQEEEPISHLAEKKSKKKKDAKEKSKNKEKATKEKKEKSNEKTKKRKRPTEILEKQRTTIDKQTLQRLMRYSDNHANDPRVVDLVLYIIEVVKEELLKAMKKQTNLLKQNMKKKTKKLGKKIKALNSEVEAIKKDRLQWLEYKQQKKQIKQAWEQRKSKQPMKLPPPPTSILQQQASPTQYE</sequence>
<organism evidence="1 2">
    <name type="scientific">Arctium lappa</name>
    <name type="common">Greater burdock</name>
    <name type="synonym">Lappa major</name>
    <dbReference type="NCBI Taxonomy" id="4217"/>
    <lineage>
        <taxon>Eukaryota</taxon>
        <taxon>Viridiplantae</taxon>
        <taxon>Streptophyta</taxon>
        <taxon>Embryophyta</taxon>
        <taxon>Tracheophyta</taxon>
        <taxon>Spermatophyta</taxon>
        <taxon>Magnoliopsida</taxon>
        <taxon>eudicotyledons</taxon>
        <taxon>Gunneridae</taxon>
        <taxon>Pentapetalae</taxon>
        <taxon>asterids</taxon>
        <taxon>campanulids</taxon>
        <taxon>Asterales</taxon>
        <taxon>Asteraceae</taxon>
        <taxon>Carduoideae</taxon>
        <taxon>Cardueae</taxon>
        <taxon>Arctiinae</taxon>
        <taxon>Arctium</taxon>
    </lineage>
</organism>
<accession>A0ACB9FJV2</accession>
<gene>
    <name evidence="1" type="ORF">L6452_02367</name>
</gene>
<proteinExistence type="predicted"/>
<protein>
    <submittedName>
        <fullName evidence="1">Uncharacterized protein</fullName>
    </submittedName>
</protein>
<comment type="caution">
    <text evidence="1">The sequence shown here is derived from an EMBL/GenBank/DDBJ whole genome shotgun (WGS) entry which is preliminary data.</text>
</comment>
<dbReference type="EMBL" id="CM042047">
    <property type="protein sequence ID" value="KAI3771208.1"/>
    <property type="molecule type" value="Genomic_DNA"/>
</dbReference>
<name>A0ACB9FJV2_ARCLA</name>
<reference evidence="1 2" key="2">
    <citation type="journal article" date="2022" name="Mol. Ecol. Resour.">
        <title>The genomes of chicory, endive, great burdock and yacon provide insights into Asteraceae paleo-polyploidization history and plant inulin production.</title>
        <authorList>
            <person name="Fan W."/>
            <person name="Wang S."/>
            <person name="Wang H."/>
            <person name="Wang A."/>
            <person name="Jiang F."/>
            <person name="Liu H."/>
            <person name="Zhao H."/>
            <person name="Xu D."/>
            <person name="Zhang Y."/>
        </authorList>
    </citation>
    <scope>NUCLEOTIDE SEQUENCE [LARGE SCALE GENOMIC DNA]</scope>
    <source>
        <strain evidence="2">cv. Niubang</strain>
    </source>
</reference>
<evidence type="ECO:0000313" key="2">
    <source>
        <dbReference type="Proteomes" id="UP001055879"/>
    </source>
</evidence>
<dbReference type="Proteomes" id="UP001055879">
    <property type="component" value="Linkage Group LG01"/>
</dbReference>
<keyword evidence="2" id="KW-1185">Reference proteome</keyword>
<reference evidence="2" key="1">
    <citation type="journal article" date="2022" name="Mol. Ecol. Resour.">
        <title>The genomes of chicory, endive, great burdock and yacon provide insights into Asteraceae palaeo-polyploidization history and plant inulin production.</title>
        <authorList>
            <person name="Fan W."/>
            <person name="Wang S."/>
            <person name="Wang H."/>
            <person name="Wang A."/>
            <person name="Jiang F."/>
            <person name="Liu H."/>
            <person name="Zhao H."/>
            <person name="Xu D."/>
            <person name="Zhang Y."/>
        </authorList>
    </citation>
    <scope>NUCLEOTIDE SEQUENCE [LARGE SCALE GENOMIC DNA]</scope>
    <source>
        <strain evidence="2">cv. Niubang</strain>
    </source>
</reference>
<evidence type="ECO:0000313" key="1">
    <source>
        <dbReference type="EMBL" id="KAI3771208.1"/>
    </source>
</evidence>